<dbReference type="Proteomes" id="UP000469559">
    <property type="component" value="Unassembled WGS sequence"/>
</dbReference>
<accession>A0A8T9BDZ7</accession>
<dbReference type="PROSITE" id="PS50088">
    <property type="entry name" value="ANK_REPEAT"/>
    <property type="match status" value="2"/>
</dbReference>
<evidence type="ECO:0000313" key="3">
    <source>
        <dbReference type="Proteomes" id="UP000469559"/>
    </source>
</evidence>
<dbReference type="EMBL" id="QGMF01000192">
    <property type="protein sequence ID" value="TVY18158.1"/>
    <property type="molecule type" value="Genomic_DNA"/>
</dbReference>
<comment type="caution">
    <text evidence="2">The sequence shown here is derived from an EMBL/GenBank/DDBJ whole genome shotgun (WGS) entry which is preliminary data.</text>
</comment>
<evidence type="ECO:0000256" key="1">
    <source>
        <dbReference type="PROSITE-ProRule" id="PRU00023"/>
    </source>
</evidence>
<dbReference type="AlphaFoldDB" id="A0A8T9BDZ7"/>
<proteinExistence type="predicted"/>
<sequence>MEEPSKFAIHEAARDGRTLVVESLLNANPKLADRKDDDERLPIHWATSYNHLDIAILLSAGKNFDPDVQDGSGWTPLMIAVSLKEGEELVKLFLQKGADVNAKTLHFTASKNNLDIARTLLDSKPPASVRVKDKRGVYPIHRAAAVGSVPMVELFIKHRSPLNASDDAGQTPLHHAVAEGHAVALLKAGAETDKKDGDGHTALELAPDAQVKKYIVQAAEREGIEL</sequence>
<dbReference type="InterPro" id="IPR036770">
    <property type="entry name" value="Ankyrin_rpt-contain_sf"/>
</dbReference>
<dbReference type="SUPFAM" id="SSF48403">
    <property type="entry name" value="Ankyrin repeat"/>
    <property type="match status" value="1"/>
</dbReference>
<dbReference type="Gene3D" id="1.25.40.20">
    <property type="entry name" value="Ankyrin repeat-containing domain"/>
    <property type="match status" value="2"/>
</dbReference>
<name>A0A8T9BDZ7_9HELO</name>
<dbReference type="SMART" id="SM00248">
    <property type="entry name" value="ANK"/>
    <property type="match status" value="4"/>
</dbReference>
<feature type="repeat" description="ANK" evidence="1">
    <location>
        <begin position="135"/>
        <end position="167"/>
    </location>
</feature>
<dbReference type="PRINTS" id="PR01415">
    <property type="entry name" value="ANKYRIN"/>
</dbReference>
<reference evidence="2 3" key="1">
    <citation type="submission" date="2018-05" db="EMBL/GenBank/DDBJ databases">
        <title>Whole genome sequencing for identification of molecular markers to develop diagnostic detection tools for the regulated plant pathogen Lachnellula willkommii.</title>
        <authorList>
            <person name="Giroux E."/>
            <person name="Bilodeau G."/>
        </authorList>
    </citation>
    <scope>NUCLEOTIDE SEQUENCE [LARGE SCALE GENOMIC DNA]</scope>
    <source>
        <strain evidence="2 3">CBS 203.66</strain>
    </source>
</reference>
<dbReference type="InterPro" id="IPR002110">
    <property type="entry name" value="Ankyrin_rpt"/>
</dbReference>
<organism evidence="2 3">
    <name type="scientific">Lachnellula arida</name>
    <dbReference type="NCBI Taxonomy" id="1316785"/>
    <lineage>
        <taxon>Eukaryota</taxon>
        <taxon>Fungi</taxon>
        <taxon>Dikarya</taxon>
        <taxon>Ascomycota</taxon>
        <taxon>Pezizomycotina</taxon>
        <taxon>Leotiomycetes</taxon>
        <taxon>Helotiales</taxon>
        <taxon>Lachnaceae</taxon>
        <taxon>Lachnellula</taxon>
    </lineage>
</organism>
<protein>
    <submittedName>
        <fullName evidence="2">Ankyrin repeat-containing protein</fullName>
    </submittedName>
</protein>
<dbReference type="OrthoDB" id="539213at2759"/>
<dbReference type="PANTHER" id="PTHR24118:SF99">
    <property type="entry name" value="POTE ANKYRIN DOMAIN FAMILY MEMBER 3C-RELATED"/>
    <property type="match status" value="1"/>
</dbReference>
<keyword evidence="3" id="KW-1185">Reference proteome</keyword>
<keyword evidence="1" id="KW-0040">ANK repeat</keyword>
<evidence type="ECO:0000313" key="2">
    <source>
        <dbReference type="EMBL" id="TVY18158.1"/>
    </source>
</evidence>
<dbReference type="Pfam" id="PF12796">
    <property type="entry name" value="Ank_2"/>
    <property type="match status" value="2"/>
</dbReference>
<feature type="repeat" description="ANK" evidence="1">
    <location>
        <begin position="72"/>
        <end position="105"/>
    </location>
</feature>
<dbReference type="PANTHER" id="PTHR24118">
    <property type="entry name" value="POTE ANKYRIN DOMAIN"/>
    <property type="match status" value="1"/>
</dbReference>
<gene>
    <name evidence="2" type="primary">SPAC6C3.08</name>
    <name evidence="2" type="ORF">LARI1_G001851</name>
</gene>
<dbReference type="PROSITE" id="PS50297">
    <property type="entry name" value="ANK_REP_REGION"/>
    <property type="match status" value="2"/>
</dbReference>